<evidence type="ECO:0000313" key="3">
    <source>
        <dbReference type="Proteomes" id="UP000075902"/>
    </source>
</evidence>
<name>A0A182U5H8_9DIPT</name>
<dbReference type="STRING" id="34690.A0A182U5H8"/>
<evidence type="ECO:0000313" key="2">
    <source>
        <dbReference type="EnsemblMetazoa" id="AMEC014260-PA"/>
    </source>
</evidence>
<feature type="compositionally biased region" description="Basic residues" evidence="1">
    <location>
        <begin position="30"/>
        <end position="54"/>
    </location>
</feature>
<keyword evidence="3" id="KW-1185">Reference proteome</keyword>
<accession>A0A182U5H8</accession>
<sequence>MRPGRECELCKEASEEEERERERTAAAAAHHCRRDHPHHCQHHHHHQHLHRHPHTTPPAGFPSSGSLSLASSPSTPSSPTSLPLTVAAGGEPAKQHRTTTAGLLRSARDSFIGRRQPQQRSSGLPGAATGAVAACSSSSTSTVATAAPPPTVTSPLLAKAKERCKLFSMQRQQYQHCHSQSIEMDVYDTEGQGGR</sequence>
<dbReference type="EnsemblMetazoa" id="AMEC014260-RA">
    <property type="protein sequence ID" value="AMEC014260-PA"/>
    <property type="gene ID" value="AMEC014260"/>
</dbReference>
<dbReference type="VEuPathDB" id="VectorBase:AMEC014260"/>
<feature type="compositionally biased region" description="Low complexity" evidence="1">
    <location>
        <begin position="61"/>
        <end position="84"/>
    </location>
</feature>
<dbReference type="Proteomes" id="UP000075902">
    <property type="component" value="Unassembled WGS sequence"/>
</dbReference>
<organism evidence="2 3">
    <name type="scientific">Anopheles melas</name>
    <dbReference type="NCBI Taxonomy" id="34690"/>
    <lineage>
        <taxon>Eukaryota</taxon>
        <taxon>Metazoa</taxon>
        <taxon>Ecdysozoa</taxon>
        <taxon>Arthropoda</taxon>
        <taxon>Hexapoda</taxon>
        <taxon>Insecta</taxon>
        <taxon>Pterygota</taxon>
        <taxon>Neoptera</taxon>
        <taxon>Endopterygota</taxon>
        <taxon>Diptera</taxon>
        <taxon>Nematocera</taxon>
        <taxon>Culicoidea</taxon>
        <taxon>Culicidae</taxon>
        <taxon>Anophelinae</taxon>
        <taxon>Anopheles</taxon>
    </lineage>
</organism>
<reference evidence="2" key="2">
    <citation type="submission" date="2020-05" db="UniProtKB">
        <authorList>
            <consortium name="EnsemblMetazoa"/>
        </authorList>
    </citation>
    <scope>IDENTIFICATION</scope>
    <source>
        <strain evidence="2">CM1001059</strain>
    </source>
</reference>
<reference evidence="3" key="1">
    <citation type="submission" date="2014-01" db="EMBL/GenBank/DDBJ databases">
        <title>The Genome Sequence of Anopheles melas CM1001059_A (V2).</title>
        <authorList>
            <consortium name="The Broad Institute Genomics Platform"/>
            <person name="Neafsey D.E."/>
            <person name="Besansky N."/>
            <person name="Howell P."/>
            <person name="Walton C."/>
            <person name="Young S.K."/>
            <person name="Zeng Q."/>
            <person name="Gargeya S."/>
            <person name="Fitzgerald M."/>
            <person name="Haas B."/>
            <person name="Abouelleil A."/>
            <person name="Allen A.W."/>
            <person name="Alvarado L."/>
            <person name="Arachchi H.M."/>
            <person name="Berlin A.M."/>
            <person name="Chapman S.B."/>
            <person name="Gainer-Dewar J."/>
            <person name="Goldberg J."/>
            <person name="Griggs A."/>
            <person name="Gujja S."/>
            <person name="Hansen M."/>
            <person name="Howarth C."/>
            <person name="Imamovic A."/>
            <person name="Ireland A."/>
            <person name="Larimer J."/>
            <person name="McCowan C."/>
            <person name="Murphy C."/>
            <person name="Pearson M."/>
            <person name="Poon T.W."/>
            <person name="Priest M."/>
            <person name="Roberts A."/>
            <person name="Saif S."/>
            <person name="Shea T."/>
            <person name="Sisk P."/>
            <person name="Sykes S."/>
            <person name="Wortman J."/>
            <person name="Nusbaum C."/>
            <person name="Birren B."/>
        </authorList>
    </citation>
    <scope>NUCLEOTIDE SEQUENCE [LARGE SCALE GENOMIC DNA]</scope>
    <source>
        <strain evidence="3">CM1001059</strain>
    </source>
</reference>
<protein>
    <submittedName>
        <fullName evidence="2">Uncharacterized protein</fullName>
    </submittedName>
</protein>
<proteinExistence type="predicted"/>
<feature type="region of interest" description="Disordered" evidence="1">
    <location>
        <begin position="1"/>
        <end position="101"/>
    </location>
</feature>
<feature type="compositionally biased region" description="Basic and acidic residues" evidence="1">
    <location>
        <begin position="1"/>
        <end position="13"/>
    </location>
</feature>
<dbReference type="AlphaFoldDB" id="A0A182U5H8"/>
<evidence type="ECO:0000256" key="1">
    <source>
        <dbReference type="SAM" id="MobiDB-lite"/>
    </source>
</evidence>